<feature type="non-terminal residue" evidence="1">
    <location>
        <position position="1"/>
    </location>
</feature>
<accession>A0ABY7DMA8</accession>
<name>A0ABY7DMA8_MYAAR</name>
<evidence type="ECO:0000313" key="2">
    <source>
        <dbReference type="Proteomes" id="UP001164746"/>
    </source>
</evidence>
<sequence>QCEGYLAKLKIVGIDECPYNLPEVIWQNNPTKWPDVQWPDVCNYLMETPEGVYTKESMKNFKTLEAHIFFLSGFVQTVEHMKVPNTTQQNRKKMTTLIIHGYLYLRMGVYLLLTATAWQVRNGYTKAASTDKPCLCYQCHTKGIQPAEVRSIIFYKDSVKQKLQSSQRKRKPPPPAPSLEKQKEFLQKLAGLKAKPVVL</sequence>
<dbReference type="PANTHER" id="PTHR47526">
    <property type="entry name" value="ATP-DEPENDENT DNA HELICASE"/>
    <property type="match status" value="1"/>
</dbReference>
<protein>
    <submittedName>
        <fullName evidence="1">Uncharacterized protein</fullName>
    </submittedName>
</protein>
<evidence type="ECO:0000313" key="1">
    <source>
        <dbReference type="EMBL" id="WAQ98836.1"/>
    </source>
</evidence>
<dbReference type="PANTHER" id="PTHR47526:SF3">
    <property type="entry name" value="PHD-TYPE DOMAIN-CONTAINING PROTEIN"/>
    <property type="match status" value="1"/>
</dbReference>
<proteinExistence type="predicted"/>
<organism evidence="1 2">
    <name type="scientific">Mya arenaria</name>
    <name type="common">Soft-shell clam</name>
    <dbReference type="NCBI Taxonomy" id="6604"/>
    <lineage>
        <taxon>Eukaryota</taxon>
        <taxon>Metazoa</taxon>
        <taxon>Spiralia</taxon>
        <taxon>Lophotrochozoa</taxon>
        <taxon>Mollusca</taxon>
        <taxon>Bivalvia</taxon>
        <taxon>Autobranchia</taxon>
        <taxon>Heteroconchia</taxon>
        <taxon>Euheterodonta</taxon>
        <taxon>Imparidentia</taxon>
        <taxon>Neoheterodontei</taxon>
        <taxon>Myida</taxon>
        <taxon>Myoidea</taxon>
        <taxon>Myidae</taxon>
        <taxon>Mya</taxon>
    </lineage>
</organism>
<dbReference type="Proteomes" id="UP001164746">
    <property type="component" value="Chromosome 3"/>
</dbReference>
<feature type="non-terminal residue" evidence="1">
    <location>
        <position position="199"/>
    </location>
</feature>
<dbReference type="EMBL" id="CP111014">
    <property type="protein sequence ID" value="WAQ98836.1"/>
    <property type="molecule type" value="Genomic_DNA"/>
</dbReference>
<keyword evidence="2" id="KW-1185">Reference proteome</keyword>
<reference evidence="1" key="1">
    <citation type="submission" date="2022-11" db="EMBL/GenBank/DDBJ databases">
        <title>Centuries of genome instability and evolution in soft-shell clam transmissible cancer (bioRxiv).</title>
        <authorList>
            <person name="Hart S.F.M."/>
            <person name="Yonemitsu M.A."/>
            <person name="Giersch R.M."/>
            <person name="Beal B.F."/>
            <person name="Arriagada G."/>
            <person name="Davis B.W."/>
            <person name="Ostrander E.A."/>
            <person name="Goff S.P."/>
            <person name="Metzger M.J."/>
        </authorList>
    </citation>
    <scope>NUCLEOTIDE SEQUENCE</scope>
    <source>
        <strain evidence="1">MELC-2E11</strain>
        <tissue evidence="1">Siphon/mantle</tissue>
    </source>
</reference>
<gene>
    <name evidence="1" type="ORF">MAR_023209</name>
</gene>